<dbReference type="Proteomes" id="UP000011668">
    <property type="component" value="Unassembled WGS sequence"/>
</dbReference>
<proteinExistence type="predicted"/>
<organism evidence="2 3">
    <name type="scientific">Thanatephorus cucumeris (strain AG1-IA)</name>
    <name type="common">Rice sheath blight fungus</name>
    <name type="synonym">Rhizoctonia solani</name>
    <dbReference type="NCBI Taxonomy" id="983506"/>
    <lineage>
        <taxon>Eukaryota</taxon>
        <taxon>Fungi</taxon>
        <taxon>Dikarya</taxon>
        <taxon>Basidiomycota</taxon>
        <taxon>Agaricomycotina</taxon>
        <taxon>Agaricomycetes</taxon>
        <taxon>Cantharellales</taxon>
        <taxon>Ceratobasidiaceae</taxon>
        <taxon>Rhizoctonia</taxon>
        <taxon>Rhizoctonia solani AG-1</taxon>
    </lineage>
</organism>
<sequence length="67" mass="7658">MTNLHPKIRYKNTTLNMIWTGSNSILICNSTHSGHQVVDLPRKIIPFAIVPFAFVLVFRLHGTRARN</sequence>
<dbReference type="AlphaFoldDB" id="L8WDY7"/>
<keyword evidence="1" id="KW-1133">Transmembrane helix</keyword>
<comment type="caution">
    <text evidence="2">The sequence shown here is derived from an EMBL/GenBank/DDBJ whole genome shotgun (WGS) entry which is preliminary data.</text>
</comment>
<dbReference type="EMBL" id="AFRT01004129">
    <property type="protein sequence ID" value="ELU36160.1"/>
    <property type="molecule type" value="Genomic_DNA"/>
</dbReference>
<feature type="transmembrane region" description="Helical" evidence="1">
    <location>
        <begin position="44"/>
        <end position="62"/>
    </location>
</feature>
<dbReference type="HOGENOM" id="CLU_2814189_0_0_1"/>
<evidence type="ECO:0000313" key="3">
    <source>
        <dbReference type="Proteomes" id="UP000011668"/>
    </source>
</evidence>
<keyword evidence="3" id="KW-1185">Reference proteome</keyword>
<protein>
    <submittedName>
        <fullName evidence="2">Uncharacterized protein</fullName>
    </submittedName>
</protein>
<reference evidence="2 3" key="1">
    <citation type="journal article" date="2013" name="Nat. Commun.">
        <title>The evolution and pathogenic mechanisms of the rice sheath blight pathogen.</title>
        <authorList>
            <person name="Zheng A."/>
            <person name="Lin R."/>
            <person name="Xu L."/>
            <person name="Qin P."/>
            <person name="Tang C."/>
            <person name="Ai P."/>
            <person name="Zhang D."/>
            <person name="Liu Y."/>
            <person name="Sun Z."/>
            <person name="Feng H."/>
            <person name="Wang Y."/>
            <person name="Chen Y."/>
            <person name="Liang X."/>
            <person name="Fu R."/>
            <person name="Li Q."/>
            <person name="Zhang J."/>
            <person name="Yu X."/>
            <person name="Xie Z."/>
            <person name="Ding L."/>
            <person name="Guan P."/>
            <person name="Tang J."/>
            <person name="Liang Y."/>
            <person name="Wang S."/>
            <person name="Deng Q."/>
            <person name="Li S."/>
            <person name="Zhu J."/>
            <person name="Wang L."/>
            <person name="Liu H."/>
            <person name="Li P."/>
        </authorList>
    </citation>
    <scope>NUCLEOTIDE SEQUENCE [LARGE SCALE GENOMIC DNA]</scope>
    <source>
        <strain evidence="3">AG-1 IA</strain>
    </source>
</reference>
<keyword evidence="1" id="KW-0472">Membrane</keyword>
<gene>
    <name evidence="2" type="ORF">AG1IA_09811</name>
</gene>
<evidence type="ECO:0000313" key="2">
    <source>
        <dbReference type="EMBL" id="ELU36160.1"/>
    </source>
</evidence>
<keyword evidence="1" id="KW-0812">Transmembrane</keyword>
<name>L8WDY7_THACA</name>
<evidence type="ECO:0000256" key="1">
    <source>
        <dbReference type="SAM" id="Phobius"/>
    </source>
</evidence>
<accession>L8WDY7</accession>